<protein>
    <submittedName>
        <fullName evidence="3">Uncharacterized protein</fullName>
    </submittedName>
</protein>
<evidence type="ECO:0000313" key="3">
    <source>
        <dbReference type="EMBL" id="CEL55829.1"/>
    </source>
</evidence>
<dbReference type="AlphaFoldDB" id="A0A0B7FFY1"/>
<sequence>MRANVVALSIAAMSTAVFAKPIISQARNASSTLAAEPFTLTSSATTSPAFTQALSNFKSDPPHTTGTTLSSMHDPVETHVVSQAPSPLSTRVVSTELQPTASNIKSVDGGLSSDFAEPTSSSVALDAGRTRSAFDDIVNATSTLISNTPRPTLPAKIASVPYEAANHTSIASGNSIHSEPTLSTSVTSSLPTPDLSSSTA</sequence>
<proteinExistence type="predicted"/>
<evidence type="ECO:0000313" key="4">
    <source>
        <dbReference type="Proteomes" id="UP000059188"/>
    </source>
</evidence>
<feature type="region of interest" description="Disordered" evidence="1">
    <location>
        <begin position="171"/>
        <end position="200"/>
    </location>
</feature>
<organism evidence="3 4">
    <name type="scientific">Thanatephorus cucumeris (strain AG1-IB / isolate 7/3/14)</name>
    <name type="common">Lettuce bottom rot fungus</name>
    <name type="synonym">Rhizoctonia solani</name>
    <dbReference type="NCBI Taxonomy" id="1108050"/>
    <lineage>
        <taxon>Eukaryota</taxon>
        <taxon>Fungi</taxon>
        <taxon>Dikarya</taxon>
        <taxon>Basidiomycota</taxon>
        <taxon>Agaricomycotina</taxon>
        <taxon>Agaricomycetes</taxon>
        <taxon>Cantharellales</taxon>
        <taxon>Ceratobasidiaceae</taxon>
        <taxon>Rhizoctonia</taxon>
        <taxon>Rhizoctonia solani AG-1</taxon>
    </lineage>
</organism>
<feature type="signal peptide" evidence="2">
    <location>
        <begin position="1"/>
        <end position="19"/>
    </location>
</feature>
<feature type="compositionally biased region" description="Low complexity" evidence="1">
    <location>
        <begin position="178"/>
        <end position="200"/>
    </location>
</feature>
<feature type="chain" id="PRO_5002130395" evidence="2">
    <location>
        <begin position="20"/>
        <end position="200"/>
    </location>
</feature>
<dbReference type="EMBL" id="LN679101">
    <property type="protein sequence ID" value="CEL55829.1"/>
    <property type="molecule type" value="Genomic_DNA"/>
</dbReference>
<gene>
    <name evidence="3" type="ORF">RSOLAG1IB_01841</name>
</gene>
<reference evidence="3 4" key="1">
    <citation type="submission" date="2014-11" db="EMBL/GenBank/DDBJ databases">
        <authorList>
            <person name="Wibberg Daniel"/>
        </authorList>
    </citation>
    <scope>NUCLEOTIDE SEQUENCE [LARGE SCALE GENOMIC DNA]</scope>
    <source>
        <strain evidence="3">Rhizoctonia solani AG1-IB 7/3/14</strain>
    </source>
</reference>
<dbReference type="Proteomes" id="UP000059188">
    <property type="component" value="Unassembled WGS sequence"/>
</dbReference>
<evidence type="ECO:0000256" key="2">
    <source>
        <dbReference type="SAM" id="SignalP"/>
    </source>
</evidence>
<keyword evidence="4" id="KW-1185">Reference proteome</keyword>
<accession>A0A0B7FFY1</accession>
<keyword evidence="2" id="KW-0732">Signal</keyword>
<name>A0A0B7FFY1_THACB</name>
<evidence type="ECO:0000256" key="1">
    <source>
        <dbReference type="SAM" id="MobiDB-lite"/>
    </source>
</evidence>